<reference evidence="4 5" key="1">
    <citation type="submission" date="2020-07" db="EMBL/GenBank/DDBJ databases">
        <title>The yeast mating-type switching endonuclease HO is a domesticated member of an unorthodox homing genetic element family.</title>
        <authorList>
            <person name="Coughlan A.Y."/>
            <person name="Lombardi L."/>
            <person name="Braun-Galleani S."/>
            <person name="Martos A.R."/>
            <person name="Galeote V."/>
            <person name="Bigey F."/>
            <person name="Dequin S."/>
            <person name="Byrne K.P."/>
            <person name="Wolfe K.H."/>
        </authorList>
    </citation>
    <scope>NUCLEOTIDE SEQUENCE [LARGE SCALE GENOMIC DNA]</scope>
    <source>
        <strain evidence="4 5">NRRL Y-6702</strain>
    </source>
</reference>
<dbReference type="EMBL" id="CP058610">
    <property type="protein sequence ID" value="QLG74669.1"/>
    <property type="molecule type" value="Genomic_DNA"/>
</dbReference>
<dbReference type="PANTHER" id="PTHR15837">
    <property type="entry name" value="RAN GUANINE NUCLEOTIDE RELEASE FACTOR"/>
    <property type="match status" value="1"/>
</dbReference>
<evidence type="ECO:0000256" key="2">
    <source>
        <dbReference type="ARBA" id="ARBA00022448"/>
    </source>
</evidence>
<dbReference type="PANTHER" id="PTHR15837:SF0">
    <property type="entry name" value="RAN GUANINE NUCLEOTIDE RELEASE FACTOR"/>
    <property type="match status" value="1"/>
</dbReference>
<dbReference type="RefSeq" id="XP_037146394.1">
    <property type="nucleotide sequence ID" value="XM_037290499.1"/>
</dbReference>
<organism evidence="4 5">
    <name type="scientific">Zygotorulaspora mrakii</name>
    <name type="common">Zygosaccharomyces mrakii</name>
    <dbReference type="NCBI Taxonomy" id="42260"/>
    <lineage>
        <taxon>Eukaryota</taxon>
        <taxon>Fungi</taxon>
        <taxon>Dikarya</taxon>
        <taxon>Ascomycota</taxon>
        <taxon>Saccharomycotina</taxon>
        <taxon>Saccharomycetes</taxon>
        <taxon>Saccharomycetales</taxon>
        <taxon>Saccharomycetaceae</taxon>
        <taxon>Zygotorulaspora</taxon>
    </lineage>
</organism>
<accession>A0A7H9B9I1</accession>
<dbReference type="GO" id="GO:0005634">
    <property type="term" value="C:nucleus"/>
    <property type="evidence" value="ECO:0007669"/>
    <property type="project" value="TreeGrafter"/>
</dbReference>
<dbReference type="GO" id="GO:0005085">
    <property type="term" value="F:guanyl-nucleotide exchange factor activity"/>
    <property type="evidence" value="ECO:0007669"/>
    <property type="project" value="TreeGrafter"/>
</dbReference>
<dbReference type="Gene3D" id="3.40.1000.10">
    <property type="entry name" value="Mog1/PsbP, alpha/beta/alpha sandwich"/>
    <property type="match status" value="1"/>
</dbReference>
<dbReference type="GO" id="GO:0006606">
    <property type="term" value="P:protein import into nucleus"/>
    <property type="evidence" value="ECO:0007669"/>
    <property type="project" value="TreeGrafter"/>
</dbReference>
<dbReference type="AlphaFoldDB" id="A0A7H9B9I1"/>
<evidence type="ECO:0000313" key="4">
    <source>
        <dbReference type="EMBL" id="QLG74669.1"/>
    </source>
</evidence>
<dbReference type="SUPFAM" id="SSF55724">
    <property type="entry name" value="Mog1p/PsbP-like"/>
    <property type="match status" value="1"/>
</dbReference>
<dbReference type="Pfam" id="PF04603">
    <property type="entry name" value="Mog1"/>
    <property type="match status" value="1"/>
</dbReference>
<evidence type="ECO:0000256" key="1">
    <source>
        <dbReference type="ARBA" id="ARBA00010307"/>
    </source>
</evidence>
<dbReference type="OrthoDB" id="10255285at2759"/>
<gene>
    <name evidence="4" type="ORF">HG535_0G05520</name>
</gene>
<proteinExistence type="inferred from homology"/>
<evidence type="ECO:0000313" key="5">
    <source>
        <dbReference type="Proteomes" id="UP000509704"/>
    </source>
</evidence>
<keyword evidence="3" id="KW-0653">Protein transport</keyword>
<evidence type="ECO:0008006" key="6">
    <source>
        <dbReference type="Google" id="ProtNLM"/>
    </source>
</evidence>
<dbReference type="InterPro" id="IPR016123">
    <property type="entry name" value="Mog1/PsbP_a/b/a-sand"/>
</dbReference>
<comment type="similarity">
    <text evidence="1">Belongs to the MOG1 family.</text>
</comment>
<evidence type="ECO:0000256" key="3">
    <source>
        <dbReference type="ARBA" id="ARBA00022927"/>
    </source>
</evidence>
<dbReference type="GeneID" id="59238452"/>
<dbReference type="GO" id="GO:0031267">
    <property type="term" value="F:small GTPase binding"/>
    <property type="evidence" value="ECO:0007669"/>
    <property type="project" value="TreeGrafter"/>
</dbReference>
<protein>
    <recommendedName>
        <fullName evidence="6">Mog1p/PsbP-like protein</fullName>
    </recommendedName>
</protein>
<keyword evidence="5" id="KW-1185">Reference proteome</keyword>
<sequence length="189" mass="20955">MLKKLDLYGGAISTVLPEGFLDASLLREVPDTQEIFVNSRETGEKFEDGLGLNESIVVDLLERVSEINDYGALKVHLEEITDLNAGRNMSMVEHETLANGSQCCVATESIDKWGKQEKKETVVLCVGLIRLAEFSTDVVITINVPVEPAMHAELDQLAKNRLPERATTAYELLKSMVREFKVVDGSLFV</sequence>
<dbReference type="KEGG" id="zmk:HG535_0G05520"/>
<keyword evidence="2" id="KW-0813">Transport</keyword>
<dbReference type="Proteomes" id="UP000509704">
    <property type="component" value="Chromosome 7"/>
</dbReference>
<name>A0A7H9B9I1_ZYGMR</name>
<dbReference type="InterPro" id="IPR007681">
    <property type="entry name" value="Mog1"/>
</dbReference>